<evidence type="ECO:0000313" key="1">
    <source>
        <dbReference type="EMBL" id="ASI14197.1"/>
    </source>
</evidence>
<dbReference type="EMBL" id="CP019964">
    <property type="protein sequence ID" value="ASI14197.1"/>
    <property type="molecule type" value="Genomic_DNA"/>
</dbReference>
<gene>
    <name evidence="1" type="ORF">Mia14_0924</name>
</gene>
<evidence type="ECO:0000313" key="2">
    <source>
        <dbReference type="Proteomes" id="UP000197679"/>
    </source>
</evidence>
<dbReference type="KEGG" id="marh:Mia14_0924"/>
<organism evidence="1 2">
    <name type="scientific">Candidatus Mancarchaeum acidiphilum</name>
    <dbReference type="NCBI Taxonomy" id="1920749"/>
    <lineage>
        <taxon>Archaea</taxon>
        <taxon>Candidatus Micrarchaeota</taxon>
        <taxon>Candidatus Mancarchaeum</taxon>
    </lineage>
</organism>
<dbReference type="Proteomes" id="UP000197679">
    <property type="component" value="Chromosome"/>
</dbReference>
<proteinExistence type="predicted"/>
<name>A0A218NNY9_9ARCH</name>
<sequence>MEFLETYSLYLNLINKKTDEKLDLSKLTFIDPMLILLLFDYLRNNEYIPPDNPPTRNYIDIMIKTYNKPNPNNRSYLPVTSIN</sequence>
<protein>
    <submittedName>
        <fullName evidence="1">Uncharacterized protein</fullName>
    </submittedName>
</protein>
<accession>A0A218NNY9</accession>
<keyword evidence="2" id="KW-1185">Reference proteome</keyword>
<reference evidence="1 2" key="1">
    <citation type="journal article" date="2017" name="Nat. Commun.">
        <title>'ARMAN' archaea depend on association with euryarchaeal host in culture and in situ.</title>
        <authorList>
            <person name="Golyshina O."/>
            <person name="Toshchakov S."/>
            <person name="Makarova K."/>
            <person name="Gavrilov S."/>
            <person name="Korzhenkov A."/>
            <person name="La Cono V."/>
            <person name="Arcadi E."/>
            <person name="Nechitaylo T."/>
            <person name="Ferrer M."/>
            <person name="Kublanov I."/>
            <person name="Wolf Y."/>
            <person name="Yakimov M."/>
            <person name="Golyshin P."/>
            <person name="Slesarev A."/>
            <person name="Kozyavkin S."/>
        </authorList>
    </citation>
    <scope>NUCLEOTIDE SEQUENCE [LARGE SCALE GENOMIC DNA]</scope>
    <source>
        <strain evidence="1 2">Mia14</strain>
    </source>
</reference>
<dbReference type="AlphaFoldDB" id="A0A218NNY9"/>